<evidence type="ECO:0000313" key="4">
    <source>
        <dbReference type="Proteomes" id="UP000515703"/>
    </source>
</evidence>
<dbReference type="InterPro" id="IPR001387">
    <property type="entry name" value="Cro/C1-type_HTH"/>
</dbReference>
<protein>
    <submittedName>
        <fullName evidence="3">Transcriptional regulator</fullName>
    </submittedName>
</protein>
<dbReference type="AlphaFoldDB" id="A0A7I8DUJ5"/>
<evidence type="ECO:0000256" key="1">
    <source>
        <dbReference type="ARBA" id="ARBA00023125"/>
    </source>
</evidence>
<sequence length="354" mass="40654">MPINNVIREKRKELGLTQEQLADYLGVSAPAVNKWEKGGTYPDISLLPALARLLKVDMNTLMGFHEGLTKQEISSISKNVVDEIKANGYSAGFKMLMEKIQEYPNCYELIHTAAMLLDGSLLYYGAGISDREYYENQITTLYERAAKGDDEQIREKACFMLVSNYIKHSEYDKAQEMLDLLPDKSALDKRNFQAQILINQNKLTEAAILLERKLIMEVNDLHMTLVSLMDISIKENNIQNAAYQVEVYRQSAKIFDLWDYNSYIAPLELALNLKNIPDSVSNLKAMLDAIFQPWDMKSSPLYSHIGISYPQENTGRLMLSPLLSELETNPRYDFLRTNEEFTKLLKQYRAKYPE</sequence>
<dbReference type="Pfam" id="PF01381">
    <property type="entry name" value="HTH_3"/>
    <property type="match status" value="1"/>
</dbReference>
<keyword evidence="4" id="KW-1185">Reference proteome</keyword>
<reference evidence="3 4" key="2">
    <citation type="submission" date="2020-08" db="EMBL/GenBank/DDBJ databases">
        <authorList>
            <person name="Ueki A."/>
            <person name="Tonouchi A."/>
        </authorList>
    </citation>
    <scope>NUCLEOTIDE SEQUENCE [LARGE SCALE GENOMIC DNA]</scope>
    <source>
        <strain evidence="3 4">CTTW</strain>
    </source>
</reference>
<feature type="domain" description="HTH cro/C1-type" evidence="2">
    <location>
        <begin position="7"/>
        <end position="61"/>
    </location>
</feature>
<name>A0A7I8DUJ5_9FIRM</name>
<organism evidence="3 4">
    <name type="scientific">Anaerocolumna chitinilytica</name>
    <dbReference type="NCBI Taxonomy" id="1727145"/>
    <lineage>
        <taxon>Bacteria</taxon>
        <taxon>Bacillati</taxon>
        <taxon>Bacillota</taxon>
        <taxon>Clostridia</taxon>
        <taxon>Lachnospirales</taxon>
        <taxon>Lachnospiraceae</taxon>
        <taxon>Anaerocolumna</taxon>
    </lineage>
</organism>
<dbReference type="SUPFAM" id="SSF47413">
    <property type="entry name" value="lambda repressor-like DNA-binding domains"/>
    <property type="match status" value="1"/>
</dbReference>
<evidence type="ECO:0000259" key="2">
    <source>
        <dbReference type="PROSITE" id="PS50943"/>
    </source>
</evidence>
<dbReference type="PANTHER" id="PTHR46558:SF11">
    <property type="entry name" value="HTH-TYPE TRANSCRIPTIONAL REGULATOR XRE"/>
    <property type="match status" value="1"/>
</dbReference>
<dbReference type="EMBL" id="AP023368">
    <property type="protein sequence ID" value="BCK00766.1"/>
    <property type="molecule type" value="Genomic_DNA"/>
</dbReference>
<dbReference type="RefSeq" id="WP_185256407.1">
    <property type="nucleotide sequence ID" value="NZ_AP023368.1"/>
</dbReference>
<accession>A0A7I8DUJ5</accession>
<gene>
    <name evidence="3" type="ORF">bsdcttw_38060</name>
</gene>
<dbReference type="CDD" id="cd00093">
    <property type="entry name" value="HTH_XRE"/>
    <property type="match status" value="1"/>
</dbReference>
<evidence type="ECO:0000313" key="3">
    <source>
        <dbReference type="EMBL" id="BCK00766.1"/>
    </source>
</evidence>
<dbReference type="InterPro" id="IPR010982">
    <property type="entry name" value="Lambda_DNA-bd_dom_sf"/>
</dbReference>
<dbReference type="KEGG" id="acht:bsdcttw_38060"/>
<dbReference type="PANTHER" id="PTHR46558">
    <property type="entry name" value="TRACRIPTIONAL REGULATORY PROTEIN-RELATED-RELATED"/>
    <property type="match status" value="1"/>
</dbReference>
<dbReference type="PROSITE" id="PS50943">
    <property type="entry name" value="HTH_CROC1"/>
    <property type="match status" value="1"/>
</dbReference>
<keyword evidence="1" id="KW-0238">DNA-binding</keyword>
<proteinExistence type="predicted"/>
<dbReference type="SMART" id="SM00530">
    <property type="entry name" value="HTH_XRE"/>
    <property type="match status" value="1"/>
</dbReference>
<dbReference type="Gene3D" id="1.10.260.40">
    <property type="entry name" value="lambda repressor-like DNA-binding domains"/>
    <property type="match status" value="1"/>
</dbReference>
<dbReference type="GO" id="GO:0003677">
    <property type="term" value="F:DNA binding"/>
    <property type="evidence" value="ECO:0007669"/>
    <property type="project" value="UniProtKB-KW"/>
</dbReference>
<dbReference type="Proteomes" id="UP000515703">
    <property type="component" value="Chromosome"/>
</dbReference>
<reference evidence="3 4" key="1">
    <citation type="submission" date="2020-08" db="EMBL/GenBank/DDBJ databases">
        <title>Draft genome sequencing of an Anaerocolumna strain isolated from anoxic soil subjected to BSD treatment.</title>
        <authorList>
            <person name="Uek A."/>
            <person name="Tonouchi A."/>
        </authorList>
    </citation>
    <scope>NUCLEOTIDE SEQUENCE [LARGE SCALE GENOMIC DNA]</scope>
    <source>
        <strain evidence="3 4">CTTW</strain>
    </source>
</reference>